<dbReference type="PANTHER" id="PTHR42834:SF1">
    <property type="entry name" value="ENDONUCLEASE_EXONUCLEASE_PHOSPHATASE FAMILY PROTEIN (AFU_ORTHOLOGUE AFUA_3G09210)"/>
    <property type="match status" value="1"/>
</dbReference>
<dbReference type="OrthoDB" id="1016457at2"/>
<accession>A0A1E7JYT4</accession>
<dbReference type="Gene3D" id="3.60.10.10">
    <property type="entry name" value="Endonuclease/exonuclease/phosphatase"/>
    <property type="match status" value="1"/>
</dbReference>
<keyword evidence="4" id="KW-0378">Hydrolase</keyword>
<keyword evidence="4" id="KW-0540">Nuclease</keyword>
<gene>
    <name evidence="4" type="ORF">AN216_18105</name>
</gene>
<comment type="caution">
    <text evidence="4">The sequence shown here is derived from an EMBL/GenBank/DDBJ whole genome shotgun (WGS) entry which is preliminary data.</text>
</comment>
<evidence type="ECO:0000313" key="4">
    <source>
        <dbReference type="EMBL" id="OEU96873.1"/>
    </source>
</evidence>
<evidence type="ECO:0000259" key="3">
    <source>
        <dbReference type="Pfam" id="PF03372"/>
    </source>
</evidence>
<feature type="region of interest" description="Disordered" evidence="1">
    <location>
        <begin position="431"/>
        <end position="454"/>
    </location>
</feature>
<dbReference type="AlphaFoldDB" id="A0A1E7JYT4"/>
<dbReference type="InterPro" id="IPR005135">
    <property type="entry name" value="Endo/exonuclease/phosphatase"/>
</dbReference>
<dbReference type="RefSeq" id="WP_070197722.1">
    <property type="nucleotide sequence ID" value="NZ_LJGU01000133.1"/>
</dbReference>
<dbReference type="Proteomes" id="UP000176101">
    <property type="component" value="Unassembled WGS sequence"/>
</dbReference>
<dbReference type="EMBL" id="LJGU01000133">
    <property type="protein sequence ID" value="OEU96873.1"/>
    <property type="molecule type" value="Genomic_DNA"/>
</dbReference>
<keyword evidence="4" id="KW-0269">Exonuclease</keyword>
<keyword evidence="5" id="KW-1185">Reference proteome</keyword>
<proteinExistence type="predicted"/>
<protein>
    <submittedName>
        <fullName evidence="4">Endonuclease/exonuclease/phosphatase</fullName>
    </submittedName>
</protein>
<keyword evidence="4" id="KW-0255">Endonuclease</keyword>
<sequence>MTTRHQLALGACTVTVAALTSTLLVTPDGATAATGPDRIHDIQGDHRISPYAGDSVADVPGIVTGVRTEGSAGFWMQDPRGDDSPATSEGVFVFTDAKPPVQPGDEVRVSGQVSEYVPGGADSGNQSVTQLTDPTVDVRSSDQPLPEARELNAGTVPETYAPQGDPAEDDSIDGLRLRPDRYALDRYESLEGMNVQVEDTRVVGPSSEYDDLWVTVRPDEHPTARGGTLYGSYASQNPGRLKVTSLAPSEEGFPAADVGDQLTGTTAGPLDYDQHGGYHLAARELGTLRDSGPSPERTRPQRDGELAVATYNVENLAPDDDATKYERLAQGVVRNLATPDILALEEVQDDSGAQDDGTVTSERTVGKLIDAISEAGGPRYEWRGIAPRDGQDGGQPGGNIRSGFLFNPERVSFTDRPGGDATTATEVVQRDGQATLSHSPGRITPNDPAWKDSRKPLAGEFRFRSEPVIVVANHFSSKGGDQPLHGSTQPPKRSSEKQRHQQARQVNAFVQDIQDVRRKADVVVLGDLNDFDFSATTSALTENDALRGAAATLPEEERYTYVFQGNSQVLDQTLVSPGVSRFDYDIVHTNAEYADQVSDHDPQVLRFRP</sequence>
<feature type="region of interest" description="Disordered" evidence="1">
    <location>
        <begin position="475"/>
        <end position="503"/>
    </location>
</feature>
<reference evidence="4 5" key="1">
    <citation type="journal article" date="2016" name="Front. Microbiol.">
        <title>Comparative Genomics Analysis of Streptomyces Species Reveals Their Adaptation to the Marine Environment and Their Diversity at the Genomic Level.</title>
        <authorList>
            <person name="Tian X."/>
            <person name="Zhang Z."/>
            <person name="Yang T."/>
            <person name="Chen M."/>
            <person name="Li J."/>
            <person name="Chen F."/>
            <person name="Yang J."/>
            <person name="Li W."/>
            <person name="Zhang B."/>
            <person name="Zhang Z."/>
            <person name="Wu J."/>
            <person name="Zhang C."/>
            <person name="Long L."/>
            <person name="Xiao J."/>
        </authorList>
    </citation>
    <scope>NUCLEOTIDE SEQUENCE [LARGE SCALE GENOMIC DNA]</scope>
    <source>
        <strain evidence="4 5">SCSIO 02100</strain>
    </source>
</reference>
<dbReference type="SUPFAM" id="SSF56219">
    <property type="entry name" value="DNase I-like"/>
    <property type="match status" value="1"/>
</dbReference>
<dbReference type="Pfam" id="PF03372">
    <property type="entry name" value="Exo_endo_phos"/>
    <property type="match status" value="1"/>
</dbReference>
<evidence type="ECO:0000256" key="1">
    <source>
        <dbReference type="SAM" id="MobiDB-lite"/>
    </source>
</evidence>
<evidence type="ECO:0000313" key="5">
    <source>
        <dbReference type="Proteomes" id="UP000176101"/>
    </source>
</evidence>
<dbReference type="InterPro" id="IPR036691">
    <property type="entry name" value="Endo/exonu/phosph_ase_sf"/>
</dbReference>
<dbReference type="CDD" id="cd04486">
    <property type="entry name" value="YhcR_OBF_like"/>
    <property type="match status" value="1"/>
</dbReference>
<feature type="signal peptide" evidence="2">
    <location>
        <begin position="1"/>
        <end position="32"/>
    </location>
</feature>
<dbReference type="GO" id="GO:0004527">
    <property type="term" value="F:exonuclease activity"/>
    <property type="evidence" value="ECO:0007669"/>
    <property type="project" value="UniProtKB-KW"/>
</dbReference>
<keyword evidence="2" id="KW-0732">Signal</keyword>
<dbReference type="GO" id="GO:0004519">
    <property type="term" value="F:endonuclease activity"/>
    <property type="evidence" value="ECO:0007669"/>
    <property type="project" value="UniProtKB-KW"/>
</dbReference>
<feature type="chain" id="PRO_5009196046" evidence="2">
    <location>
        <begin position="33"/>
        <end position="609"/>
    </location>
</feature>
<organism evidence="4 5">
    <name type="scientific">Streptomyces oceani</name>
    <dbReference type="NCBI Taxonomy" id="1075402"/>
    <lineage>
        <taxon>Bacteria</taxon>
        <taxon>Bacillati</taxon>
        <taxon>Actinomycetota</taxon>
        <taxon>Actinomycetes</taxon>
        <taxon>Kitasatosporales</taxon>
        <taxon>Streptomycetaceae</taxon>
        <taxon>Streptomyces</taxon>
    </lineage>
</organism>
<evidence type="ECO:0000256" key="2">
    <source>
        <dbReference type="SAM" id="SignalP"/>
    </source>
</evidence>
<dbReference type="PANTHER" id="PTHR42834">
    <property type="entry name" value="ENDONUCLEASE/EXONUCLEASE/PHOSPHATASE FAMILY PROTEIN (AFU_ORTHOLOGUE AFUA_3G09210)"/>
    <property type="match status" value="1"/>
</dbReference>
<feature type="region of interest" description="Disordered" evidence="1">
    <location>
        <begin position="135"/>
        <end position="173"/>
    </location>
</feature>
<feature type="domain" description="Endonuclease/exonuclease/phosphatase" evidence="3">
    <location>
        <begin position="309"/>
        <end position="600"/>
    </location>
</feature>
<dbReference type="PATRIC" id="fig|1075402.3.peg.4780"/>
<dbReference type="STRING" id="1075402.AN216_18105"/>
<name>A0A1E7JYT4_9ACTN</name>